<accession>A0ACD1GWX1</accession>
<reference evidence="1" key="1">
    <citation type="submission" date="2018-02" db="EMBL/GenBank/DDBJ databases">
        <title>The genomes of Aspergillus section Nigri reveals drivers in fungal speciation.</title>
        <authorList>
            <consortium name="DOE Joint Genome Institute"/>
            <person name="Vesth T.C."/>
            <person name="Nybo J."/>
            <person name="Theobald S."/>
            <person name="Brandl J."/>
            <person name="Frisvad J.C."/>
            <person name="Nielsen K.F."/>
            <person name="Lyhne E.K."/>
            <person name="Kogle M.E."/>
            <person name="Kuo A."/>
            <person name="Riley R."/>
            <person name="Clum A."/>
            <person name="Nolan M."/>
            <person name="Lipzen A."/>
            <person name="Salamov A."/>
            <person name="Henrissat B."/>
            <person name="Wiebenga A."/>
            <person name="De vries R.P."/>
            <person name="Grigoriev I.V."/>
            <person name="Mortensen U.H."/>
            <person name="Andersen M.R."/>
            <person name="Baker S.E."/>
        </authorList>
    </citation>
    <scope>NUCLEOTIDE SEQUENCE</scope>
    <source>
        <strain evidence="1">CBS 121060</strain>
    </source>
</reference>
<dbReference type="Proteomes" id="UP000249661">
    <property type="component" value="Unassembled WGS sequence"/>
</dbReference>
<sequence>MTIYLLSRQHAYLIDVQALQRRALRTQIPNGGLTLRRVLESQERRKVLFDVRNYLDALYFHYGIHLCGVGDVQL</sequence>
<keyword evidence="2" id="KW-1185">Reference proteome</keyword>
<dbReference type="EMBL" id="KZ824990">
    <property type="protein sequence ID" value="RAH65758.1"/>
    <property type="molecule type" value="Genomic_DNA"/>
</dbReference>
<name>A0ACD1GWX1_9EURO</name>
<evidence type="ECO:0000313" key="1">
    <source>
        <dbReference type="EMBL" id="RAH65758.1"/>
    </source>
</evidence>
<proteinExistence type="predicted"/>
<gene>
    <name evidence="1" type="ORF">BO66DRAFT_395158</name>
</gene>
<evidence type="ECO:0000313" key="2">
    <source>
        <dbReference type="Proteomes" id="UP000249661"/>
    </source>
</evidence>
<protein>
    <submittedName>
        <fullName evidence="1">Uncharacterized protein</fullName>
    </submittedName>
</protein>
<organism evidence="1 2">
    <name type="scientific">Aspergillus aculeatinus CBS 121060</name>
    <dbReference type="NCBI Taxonomy" id="1448322"/>
    <lineage>
        <taxon>Eukaryota</taxon>
        <taxon>Fungi</taxon>
        <taxon>Dikarya</taxon>
        <taxon>Ascomycota</taxon>
        <taxon>Pezizomycotina</taxon>
        <taxon>Eurotiomycetes</taxon>
        <taxon>Eurotiomycetidae</taxon>
        <taxon>Eurotiales</taxon>
        <taxon>Aspergillaceae</taxon>
        <taxon>Aspergillus</taxon>
        <taxon>Aspergillus subgen. Circumdati</taxon>
    </lineage>
</organism>